<feature type="region of interest" description="Disordered" evidence="1">
    <location>
        <begin position="117"/>
        <end position="143"/>
    </location>
</feature>
<proteinExistence type="predicted"/>
<feature type="signal peptide" evidence="2">
    <location>
        <begin position="1"/>
        <end position="21"/>
    </location>
</feature>
<dbReference type="OrthoDB" id="8188574at2759"/>
<feature type="chain" id="PRO_5040372779" evidence="2">
    <location>
        <begin position="22"/>
        <end position="224"/>
    </location>
</feature>
<sequence>MKVTVFSTVTVLLCCALGTESFIVPDELPSLLSVIYSNIPTLKKGTDSRLGWGFRLGDRADFQVLVELGPQMYTRPLANQGTDNSANKRSTLENLANTLYAQNQEIKRLKLEQQKLEKTNKEEKKETQKKPIKPEIKQNPSPEAAEWLKNWSLLAKNDVKQSVIKPKPGLGIGEIDAKSVIPPEEDDEDIEEIKVEISNPSGVSTMKPKLTTSKEDALDNVDLD</sequence>
<evidence type="ECO:0000313" key="4">
    <source>
        <dbReference type="Proteomes" id="UP001153712"/>
    </source>
</evidence>
<evidence type="ECO:0000256" key="1">
    <source>
        <dbReference type="SAM" id="MobiDB-lite"/>
    </source>
</evidence>
<dbReference type="EMBL" id="OU900097">
    <property type="protein sequence ID" value="CAG9861240.1"/>
    <property type="molecule type" value="Genomic_DNA"/>
</dbReference>
<protein>
    <submittedName>
        <fullName evidence="3">Uncharacterized protein</fullName>
    </submittedName>
</protein>
<accession>A0A9N9TS71</accession>
<dbReference type="AlphaFoldDB" id="A0A9N9TS71"/>
<evidence type="ECO:0000313" key="3">
    <source>
        <dbReference type="EMBL" id="CAG9861240.1"/>
    </source>
</evidence>
<name>A0A9N9TS71_PHYSR</name>
<organism evidence="3 4">
    <name type="scientific">Phyllotreta striolata</name>
    <name type="common">Striped flea beetle</name>
    <name type="synonym">Crioceris striolata</name>
    <dbReference type="NCBI Taxonomy" id="444603"/>
    <lineage>
        <taxon>Eukaryota</taxon>
        <taxon>Metazoa</taxon>
        <taxon>Ecdysozoa</taxon>
        <taxon>Arthropoda</taxon>
        <taxon>Hexapoda</taxon>
        <taxon>Insecta</taxon>
        <taxon>Pterygota</taxon>
        <taxon>Neoptera</taxon>
        <taxon>Endopterygota</taxon>
        <taxon>Coleoptera</taxon>
        <taxon>Polyphaga</taxon>
        <taxon>Cucujiformia</taxon>
        <taxon>Chrysomeloidea</taxon>
        <taxon>Chrysomelidae</taxon>
        <taxon>Galerucinae</taxon>
        <taxon>Alticini</taxon>
        <taxon>Phyllotreta</taxon>
    </lineage>
</organism>
<feature type="compositionally biased region" description="Basic and acidic residues" evidence="1">
    <location>
        <begin position="117"/>
        <end position="136"/>
    </location>
</feature>
<evidence type="ECO:0000256" key="2">
    <source>
        <dbReference type="SAM" id="SignalP"/>
    </source>
</evidence>
<gene>
    <name evidence="3" type="ORF">PHYEVI_LOCUS7583</name>
</gene>
<keyword evidence="2" id="KW-0732">Signal</keyword>
<dbReference type="Proteomes" id="UP001153712">
    <property type="component" value="Chromosome 4"/>
</dbReference>
<feature type="region of interest" description="Disordered" evidence="1">
    <location>
        <begin position="166"/>
        <end position="224"/>
    </location>
</feature>
<reference evidence="3" key="1">
    <citation type="submission" date="2022-01" db="EMBL/GenBank/DDBJ databases">
        <authorList>
            <person name="King R."/>
        </authorList>
    </citation>
    <scope>NUCLEOTIDE SEQUENCE</scope>
</reference>
<keyword evidence="4" id="KW-1185">Reference proteome</keyword>